<evidence type="ECO:0000256" key="2">
    <source>
        <dbReference type="ARBA" id="ARBA00001946"/>
    </source>
</evidence>
<dbReference type="Gene3D" id="3.30.420.10">
    <property type="entry name" value="Ribonuclease H-like superfamily/Ribonuclease H"/>
    <property type="match status" value="1"/>
</dbReference>
<comment type="subcellular location">
    <subcellularLocation>
        <location evidence="4 14">Cytoplasm</location>
    </subcellularLocation>
</comment>
<proteinExistence type="inferred from homology"/>
<dbReference type="RefSeq" id="WP_059378227.1">
    <property type="nucleotide sequence ID" value="NZ_DF968065.1"/>
</dbReference>
<reference evidence="18 19" key="1">
    <citation type="journal article" date="2015" name="BMC Genomics">
        <title>Comparative genomics of Fructobacillus spp. and Leuconostoc spp. reveals niche-specific evolution of Fructobacillus spp.</title>
        <authorList>
            <person name="Endo A."/>
            <person name="Tanizawa Y."/>
            <person name="Tanaka N."/>
            <person name="Maeno S."/>
            <person name="Kumar H."/>
            <person name="Shiwa Y."/>
            <person name="Okada S."/>
            <person name="Yoshikawa H."/>
            <person name="Dicks L."/>
            <person name="Nakagawa J."/>
            <person name="Arita M."/>
        </authorList>
    </citation>
    <scope>NUCLEOTIDE SEQUENCE [LARGE SCALE GENOMIC DNA]</scope>
    <source>
        <strain evidence="18 19">DSM 15468</strain>
    </source>
</reference>
<dbReference type="Gene3D" id="3.30.310.10">
    <property type="entry name" value="TATA-Binding Protein"/>
    <property type="match status" value="1"/>
</dbReference>
<feature type="compositionally biased region" description="Low complexity" evidence="16">
    <location>
        <begin position="80"/>
        <end position="94"/>
    </location>
</feature>
<evidence type="ECO:0000256" key="8">
    <source>
        <dbReference type="ARBA" id="ARBA00022490"/>
    </source>
</evidence>
<organism evidence="18 19">
    <name type="scientific">Fructobacillus pseudoficulneus</name>
    <dbReference type="NCBI Taxonomy" id="220714"/>
    <lineage>
        <taxon>Bacteria</taxon>
        <taxon>Bacillati</taxon>
        <taxon>Bacillota</taxon>
        <taxon>Bacilli</taxon>
        <taxon>Lactobacillales</taxon>
        <taxon>Lactobacillaceae</taxon>
        <taxon>Fructobacillus</taxon>
    </lineage>
</organism>
<dbReference type="EMBL" id="DF968065">
    <property type="protein sequence ID" value="GAP03000.1"/>
    <property type="molecule type" value="Genomic_DNA"/>
</dbReference>
<dbReference type="GO" id="GO:0004523">
    <property type="term" value="F:RNA-DNA hybrid ribonuclease activity"/>
    <property type="evidence" value="ECO:0007669"/>
    <property type="project" value="UniProtKB-UniRule"/>
</dbReference>
<accession>A0A3F3H4U1</accession>
<evidence type="ECO:0000259" key="17">
    <source>
        <dbReference type="PROSITE" id="PS51975"/>
    </source>
</evidence>
<dbReference type="GO" id="GO:0003723">
    <property type="term" value="F:RNA binding"/>
    <property type="evidence" value="ECO:0007669"/>
    <property type="project" value="UniProtKB-UniRule"/>
</dbReference>
<feature type="binding site" evidence="14 15">
    <location>
        <position position="117"/>
    </location>
    <ligand>
        <name>a divalent metal cation</name>
        <dbReference type="ChEBI" id="CHEBI:60240"/>
    </ligand>
</feature>
<keyword evidence="12 14" id="KW-0378">Hydrolase</keyword>
<feature type="binding site" evidence="14 15">
    <location>
        <position position="221"/>
    </location>
    <ligand>
        <name>a divalent metal cation</name>
        <dbReference type="ChEBI" id="CHEBI:60240"/>
    </ligand>
</feature>
<comment type="cofactor">
    <cofactor evidence="2">
        <name>Mg(2+)</name>
        <dbReference type="ChEBI" id="CHEBI:18420"/>
    </cofactor>
</comment>
<keyword evidence="13 14" id="KW-0460">Magnesium</keyword>
<dbReference type="Proteomes" id="UP000061227">
    <property type="component" value="Unassembled WGS sequence"/>
</dbReference>
<dbReference type="InterPro" id="IPR012295">
    <property type="entry name" value="TBP_dom_sf"/>
</dbReference>
<evidence type="ECO:0000256" key="6">
    <source>
        <dbReference type="ARBA" id="ARBA00012180"/>
    </source>
</evidence>
<dbReference type="NCBIfam" id="TIGR00716">
    <property type="entry name" value="rnhC"/>
    <property type="match status" value="1"/>
</dbReference>
<keyword evidence="8 14" id="KW-0963">Cytoplasm</keyword>
<dbReference type="Pfam" id="PF01351">
    <property type="entry name" value="RNase_HII"/>
    <property type="match status" value="1"/>
</dbReference>
<dbReference type="SUPFAM" id="SSF53098">
    <property type="entry name" value="Ribonuclease H-like"/>
    <property type="match status" value="1"/>
</dbReference>
<evidence type="ECO:0000256" key="12">
    <source>
        <dbReference type="ARBA" id="ARBA00022801"/>
    </source>
</evidence>
<dbReference type="STRING" id="220714.SAMN05660469_1168"/>
<evidence type="ECO:0000256" key="1">
    <source>
        <dbReference type="ARBA" id="ARBA00000077"/>
    </source>
</evidence>
<dbReference type="InterPro" id="IPR024567">
    <property type="entry name" value="RNase_HII/HIII_dom"/>
</dbReference>
<dbReference type="Pfam" id="PF11858">
    <property type="entry name" value="DUF3378"/>
    <property type="match status" value="1"/>
</dbReference>
<dbReference type="PANTHER" id="PTHR10954">
    <property type="entry name" value="RIBONUCLEASE H2 SUBUNIT A"/>
    <property type="match status" value="1"/>
</dbReference>
<protein>
    <recommendedName>
        <fullName evidence="7 14">Ribonuclease HIII</fullName>
        <shortName evidence="14">RNase HIII</shortName>
        <ecNumber evidence="6 14">3.1.26.4</ecNumber>
    </recommendedName>
</protein>
<gene>
    <name evidence="14 18" type="primary">rnhC</name>
    <name evidence="18" type="ORF">FPFC_031860</name>
</gene>
<dbReference type="GO" id="GO:0005737">
    <property type="term" value="C:cytoplasm"/>
    <property type="evidence" value="ECO:0007669"/>
    <property type="project" value="UniProtKB-SubCell"/>
</dbReference>
<dbReference type="CDD" id="cd14796">
    <property type="entry name" value="RNAse_HIII_N"/>
    <property type="match status" value="1"/>
</dbReference>
<evidence type="ECO:0000256" key="15">
    <source>
        <dbReference type="PROSITE-ProRule" id="PRU01319"/>
    </source>
</evidence>
<keyword evidence="10 14" id="KW-0479">Metal-binding</keyword>
<evidence type="ECO:0000256" key="13">
    <source>
        <dbReference type="ARBA" id="ARBA00022842"/>
    </source>
</evidence>
<evidence type="ECO:0000256" key="16">
    <source>
        <dbReference type="SAM" id="MobiDB-lite"/>
    </source>
</evidence>
<dbReference type="OrthoDB" id="9777935at2"/>
<dbReference type="CDD" id="cd06590">
    <property type="entry name" value="RNase_HII_bacteria_HIII_like"/>
    <property type="match status" value="1"/>
</dbReference>
<feature type="compositionally biased region" description="Polar residues" evidence="16">
    <location>
        <begin position="70"/>
        <end position="79"/>
    </location>
</feature>
<dbReference type="FunFam" id="3.30.420.10:FF:000047">
    <property type="entry name" value="Ribonuclease HIII"/>
    <property type="match status" value="1"/>
</dbReference>
<dbReference type="InterPro" id="IPR024568">
    <property type="entry name" value="RNase_HIII_N"/>
</dbReference>
<dbReference type="InterPro" id="IPR036397">
    <property type="entry name" value="RNaseH_sf"/>
</dbReference>
<dbReference type="GO" id="GO:0032299">
    <property type="term" value="C:ribonuclease H2 complex"/>
    <property type="evidence" value="ECO:0007669"/>
    <property type="project" value="TreeGrafter"/>
</dbReference>
<feature type="domain" description="RNase H type-2" evidence="17">
    <location>
        <begin position="110"/>
        <end position="327"/>
    </location>
</feature>
<keyword evidence="19" id="KW-1185">Reference proteome</keyword>
<evidence type="ECO:0000256" key="11">
    <source>
        <dbReference type="ARBA" id="ARBA00022759"/>
    </source>
</evidence>
<dbReference type="PROSITE" id="PS51975">
    <property type="entry name" value="RNASE_H_2"/>
    <property type="match status" value="1"/>
</dbReference>
<evidence type="ECO:0000256" key="3">
    <source>
        <dbReference type="ARBA" id="ARBA00004065"/>
    </source>
</evidence>
<dbReference type="HAMAP" id="MF_00053">
    <property type="entry name" value="RNase_HIII"/>
    <property type="match status" value="1"/>
</dbReference>
<dbReference type="EC" id="3.1.26.4" evidence="6 14"/>
<evidence type="ECO:0000256" key="9">
    <source>
        <dbReference type="ARBA" id="ARBA00022722"/>
    </source>
</evidence>
<dbReference type="GO" id="GO:0000287">
    <property type="term" value="F:magnesium ion binding"/>
    <property type="evidence" value="ECO:0007669"/>
    <property type="project" value="UniProtKB-UniRule"/>
</dbReference>
<comment type="cofactor">
    <cofactor evidence="14 15">
        <name>Mn(2+)</name>
        <dbReference type="ChEBI" id="CHEBI:29035"/>
    </cofactor>
    <cofactor evidence="14 15">
        <name>Mg(2+)</name>
        <dbReference type="ChEBI" id="CHEBI:18420"/>
    </cofactor>
    <text evidence="14 15">Manganese or magnesium. Binds 1 divalent metal ion per monomer in the absence of substrate. May bind a second metal ion after substrate binding.</text>
</comment>
<feature type="binding site" evidence="14 15">
    <location>
        <position position="116"/>
    </location>
    <ligand>
        <name>a divalent metal cation</name>
        <dbReference type="ChEBI" id="CHEBI:60240"/>
    </ligand>
</feature>
<name>A0A3F3H4U1_9LACO</name>
<evidence type="ECO:0000256" key="5">
    <source>
        <dbReference type="ARBA" id="ARBA00008378"/>
    </source>
</evidence>
<dbReference type="AlphaFoldDB" id="A0A3F3H4U1"/>
<evidence type="ECO:0000256" key="7">
    <source>
        <dbReference type="ARBA" id="ARBA00021407"/>
    </source>
</evidence>
<dbReference type="InterPro" id="IPR004641">
    <property type="entry name" value="RNase_HIII"/>
</dbReference>
<comment type="catalytic activity">
    <reaction evidence="1 14 15">
        <text>Endonucleolytic cleavage to 5'-phosphomonoester.</text>
        <dbReference type="EC" id="3.1.26.4"/>
    </reaction>
</comment>
<evidence type="ECO:0000256" key="4">
    <source>
        <dbReference type="ARBA" id="ARBA00004496"/>
    </source>
</evidence>
<sequence>MQSVISLPNDAIKKCRQYYQNSLVSPTPAGGIFRAAVNGVTITAYRSGKVMFQGQEAETEAARWQALAQGPTTPTTTNQSKLASKSPSTKAAKAGKAKPGENLPAGFANWSVIGSDEVGAGAYFGPLTTAAVYVPKEELAWVKSLGIADSKTLTDEKMLKIAPQIIDRLPHHVVNLMPEKYNELQEKGENIVAMKALSHNFVLQTVLEKIQPTQPDGFLIDQFVAPSSYFRYLKKNRQSKIVEQNVYFTTKGESFHLAVAAASILARYVELQSMEHLSQEAGMTLPIGAGKETDRVAAKLIKEKANLRHFAKLHFANTQKAEKLAKL</sequence>
<evidence type="ECO:0000256" key="14">
    <source>
        <dbReference type="HAMAP-Rule" id="MF_00053"/>
    </source>
</evidence>
<comment type="function">
    <text evidence="3 14">Endonuclease that specifically degrades the RNA of RNA-DNA hybrids.</text>
</comment>
<evidence type="ECO:0000313" key="18">
    <source>
        <dbReference type="EMBL" id="GAP03000.1"/>
    </source>
</evidence>
<feature type="region of interest" description="Disordered" evidence="16">
    <location>
        <begin position="70"/>
        <end position="98"/>
    </location>
</feature>
<dbReference type="GO" id="GO:0006298">
    <property type="term" value="P:mismatch repair"/>
    <property type="evidence" value="ECO:0007669"/>
    <property type="project" value="TreeGrafter"/>
</dbReference>
<evidence type="ECO:0000256" key="10">
    <source>
        <dbReference type="ARBA" id="ARBA00022723"/>
    </source>
</evidence>
<comment type="similarity">
    <text evidence="5 14">Belongs to the RNase HII family. RnhC subfamily.</text>
</comment>
<dbReference type="PIRSF" id="PIRSF037748">
    <property type="entry name" value="RnhC"/>
    <property type="match status" value="1"/>
</dbReference>
<dbReference type="PANTHER" id="PTHR10954:SF23">
    <property type="entry name" value="RIBONUCLEASE"/>
    <property type="match status" value="1"/>
</dbReference>
<keyword evidence="11 14" id="KW-0255">Endonuclease</keyword>
<dbReference type="GO" id="GO:0043137">
    <property type="term" value="P:DNA replication, removal of RNA primer"/>
    <property type="evidence" value="ECO:0007669"/>
    <property type="project" value="TreeGrafter"/>
</dbReference>
<keyword evidence="9 14" id="KW-0540">Nuclease</keyword>
<dbReference type="InterPro" id="IPR001352">
    <property type="entry name" value="RNase_HII/HIII"/>
</dbReference>
<dbReference type="InterPro" id="IPR012337">
    <property type="entry name" value="RNaseH-like_sf"/>
</dbReference>
<evidence type="ECO:0000313" key="19">
    <source>
        <dbReference type="Proteomes" id="UP000061227"/>
    </source>
</evidence>